<accession>A0A4V6T5E3</accession>
<evidence type="ECO:0000256" key="1">
    <source>
        <dbReference type="SAM" id="MobiDB-lite"/>
    </source>
</evidence>
<feature type="compositionally biased region" description="Polar residues" evidence="1">
    <location>
        <begin position="115"/>
        <end position="126"/>
    </location>
</feature>
<dbReference type="EMBL" id="ML179205">
    <property type="protein sequence ID" value="THU95205.1"/>
    <property type="molecule type" value="Genomic_DNA"/>
</dbReference>
<organism evidence="2 3">
    <name type="scientific">Dendrothele bispora (strain CBS 962.96)</name>
    <dbReference type="NCBI Taxonomy" id="1314807"/>
    <lineage>
        <taxon>Eukaryota</taxon>
        <taxon>Fungi</taxon>
        <taxon>Dikarya</taxon>
        <taxon>Basidiomycota</taxon>
        <taxon>Agaricomycotina</taxon>
        <taxon>Agaricomycetes</taxon>
        <taxon>Agaricomycetidae</taxon>
        <taxon>Agaricales</taxon>
        <taxon>Agaricales incertae sedis</taxon>
        <taxon>Dendrothele</taxon>
    </lineage>
</organism>
<reference evidence="2 3" key="1">
    <citation type="journal article" date="2019" name="Nat. Ecol. Evol.">
        <title>Megaphylogeny resolves global patterns of mushroom evolution.</title>
        <authorList>
            <person name="Varga T."/>
            <person name="Krizsan K."/>
            <person name="Foldi C."/>
            <person name="Dima B."/>
            <person name="Sanchez-Garcia M."/>
            <person name="Sanchez-Ramirez S."/>
            <person name="Szollosi G.J."/>
            <person name="Szarkandi J.G."/>
            <person name="Papp V."/>
            <person name="Albert L."/>
            <person name="Andreopoulos W."/>
            <person name="Angelini C."/>
            <person name="Antonin V."/>
            <person name="Barry K.W."/>
            <person name="Bougher N.L."/>
            <person name="Buchanan P."/>
            <person name="Buyck B."/>
            <person name="Bense V."/>
            <person name="Catcheside P."/>
            <person name="Chovatia M."/>
            <person name="Cooper J."/>
            <person name="Damon W."/>
            <person name="Desjardin D."/>
            <person name="Finy P."/>
            <person name="Geml J."/>
            <person name="Haridas S."/>
            <person name="Hughes K."/>
            <person name="Justo A."/>
            <person name="Karasinski D."/>
            <person name="Kautmanova I."/>
            <person name="Kiss B."/>
            <person name="Kocsube S."/>
            <person name="Kotiranta H."/>
            <person name="LaButti K.M."/>
            <person name="Lechner B.E."/>
            <person name="Liimatainen K."/>
            <person name="Lipzen A."/>
            <person name="Lukacs Z."/>
            <person name="Mihaltcheva S."/>
            <person name="Morgado L.N."/>
            <person name="Niskanen T."/>
            <person name="Noordeloos M.E."/>
            <person name="Ohm R.A."/>
            <person name="Ortiz-Santana B."/>
            <person name="Ovrebo C."/>
            <person name="Racz N."/>
            <person name="Riley R."/>
            <person name="Savchenko A."/>
            <person name="Shiryaev A."/>
            <person name="Soop K."/>
            <person name="Spirin V."/>
            <person name="Szebenyi C."/>
            <person name="Tomsovsky M."/>
            <person name="Tulloss R.E."/>
            <person name="Uehling J."/>
            <person name="Grigoriev I.V."/>
            <person name="Vagvolgyi C."/>
            <person name="Papp T."/>
            <person name="Martin F.M."/>
            <person name="Miettinen O."/>
            <person name="Hibbett D.S."/>
            <person name="Nagy L.G."/>
        </authorList>
    </citation>
    <scope>NUCLEOTIDE SEQUENCE [LARGE SCALE GENOMIC DNA]</scope>
    <source>
        <strain evidence="2 3">CBS 962.96</strain>
    </source>
</reference>
<keyword evidence="3" id="KW-1185">Reference proteome</keyword>
<feature type="region of interest" description="Disordered" evidence="1">
    <location>
        <begin position="105"/>
        <end position="126"/>
    </location>
</feature>
<proteinExistence type="predicted"/>
<dbReference type="Proteomes" id="UP000297245">
    <property type="component" value="Unassembled WGS sequence"/>
</dbReference>
<dbReference type="AlphaFoldDB" id="A0A4V6T5E3"/>
<evidence type="ECO:0000313" key="3">
    <source>
        <dbReference type="Proteomes" id="UP000297245"/>
    </source>
</evidence>
<name>A0A4V6T5E3_DENBC</name>
<gene>
    <name evidence="2" type="ORF">K435DRAFT_859756</name>
</gene>
<protein>
    <submittedName>
        <fullName evidence="2">Uncharacterized protein</fullName>
    </submittedName>
</protein>
<dbReference type="InterPro" id="IPR029063">
    <property type="entry name" value="SAM-dependent_MTases_sf"/>
</dbReference>
<dbReference type="Gene3D" id="3.40.50.150">
    <property type="entry name" value="Vaccinia Virus protein VP39"/>
    <property type="match status" value="1"/>
</dbReference>
<sequence>MVKSKDVKLSVSPQDDKKADIIISEWIGYALLYRSMSDSVLVAKDRFLRTDSGTVVIGEKGTQSKKEKPIWMVPRMFRHVIYVHEHQHLHRDYHGRYRPSHLPLQSHLHLKTPRPNASSSPYLLNL</sequence>
<evidence type="ECO:0000313" key="2">
    <source>
        <dbReference type="EMBL" id="THU95205.1"/>
    </source>
</evidence>